<dbReference type="EMBL" id="LUGG01000024">
    <property type="protein sequence ID" value="OBZ67289.1"/>
    <property type="molecule type" value="Genomic_DNA"/>
</dbReference>
<reference evidence="1 2" key="1">
    <citation type="submission" date="2016-03" db="EMBL/GenBank/DDBJ databases">
        <title>Whole genome sequencing of Grifola frondosa 9006-11.</title>
        <authorList>
            <person name="Min B."/>
            <person name="Park H."/>
            <person name="Kim J.-G."/>
            <person name="Cho H."/>
            <person name="Oh Y.-L."/>
            <person name="Kong W.-S."/>
            <person name="Choi I.-G."/>
        </authorList>
    </citation>
    <scope>NUCLEOTIDE SEQUENCE [LARGE SCALE GENOMIC DNA]</scope>
    <source>
        <strain evidence="1 2">9006-11</strain>
    </source>
</reference>
<evidence type="ECO:0000313" key="1">
    <source>
        <dbReference type="EMBL" id="OBZ67289.1"/>
    </source>
</evidence>
<dbReference type="AlphaFoldDB" id="A0A1C7LTP5"/>
<evidence type="ECO:0000313" key="2">
    <source>
        <dbReference type="Proteomes" id="UP000092993"/>
    </source>
</evidence>
<accession>A0A1C7LTP5</accession>
<keyword evidence="2" id="KW-1185">Reference proteome</keyword>
<protein>
    <submittedName>
        <fullName evidence="1">Uncharacterized protein</fullName>
    </submittedName>
</protein>
<gene>
    <name evidence="1" type="ORF">A0H81_12523</name>
</gene>
<comment type="caution">
    <text evidence="1">The sequence shown here is derived from an EMBL/GenBank/DDBJ whole genome shotgun (WGS) entry which is preliminary data.</text>
</comment>
<name>A0A1C7LTP5_GRIFR</name>
<proteinExistence type="predicted"/>
<sequence length="110" mass="12232">MDRGIESGLVFGALEREQLMKEVAHLKADIQSRTAEFSGLRAEHASLAAEHKELQALLSSRNSRLDILQAEVEQTRQSLARSDSVAEDLRESLEAEKSRLLAAEGRENCK</sequence>
<organism evidence="1 2">
    <name type="scientific">Grifola frondosa</name>
    <name type="common">Maitake</name>
    <name type="synonym">Polyporus frondosus</name>
    <dbReference type="NCBI Taxonomy" id="5627"/>
    <lineage>
        <taxon>Eukaryota</taxon>
        <taxon>Fungi</taxon>
        <taxon>Dikarya</taxon>
        <taxon>Basidiomycota</taxon>
        <taxon>Agaricomycotina</taxon>
        <taxon>Agaricomycetes</taxon>
        <taxon>Polyporales</taxon>
        <taxon>Grifolaceae</taxon>
        <taxon>Grifola</taxon>
    </lineage>
</organism>
<dbReference type="Proteomes" id="UP000092993">
    <property type="component" value="Unassembled WGS sequence"/>
</dbReference>